<sequence length="133" mass="14902">MNGYGIPENDNIKNLTIIKYDDSNTHSTWKETLRFWGVGTGRHEVTEILYTVLCKFSGGRGWMEPVIMGSGWFFYIQEIPCRGTAGHSDPKGRLSGEGTIGVQHGAQLDQILANFEWTAKLLPGTRPEKRSQT</sequence>
<dbReference type="AlphaFoldDB" id="A0AAV7EUJ2"/>
<evidence type="ECO:0000313" key="1">
    <source>
        <dbReference type="EMBL" id="KAG9452383.1"/>
    </source>
</evidence>
<accession>A0AAV7EUJ2</accession>
<protein>
    <submittedName>
        <fullName evidence="1">Uncharacterized protein</fullName>
    </submittedName>
</protein>
<dbReference type="EMBL" id="JAINDJ010000003">
    <property type="protein sequence ID" value="KAG9452383.1"/>
    <property type="molecule type" value="Genomic_DNA"/>
</dbReference>
<gene>
    <name evidence="1" type="ORF">H6P81_005287</name>
</gene>
<dbReference type="Proteomes" id="UP000825729">
    <property type="component" value="Unassembled WGS sequence"/>
</dbReference>
<proteinExistence type="predicted"/>
<reference evidence="1 2" key="1">
    <citation type="submission" date="2021-07" db="EMBL/GenBank/DDBJ databases">
        <title>The Aristolochia fimbriata genome: insights into angiosperm evolution, floral development and chemical biosynthesis.</title>
        <authorList>
            <person name="Jiao Y."/>
        </authorList>
    </citation>
    <scope>NUCLEOTIDE SEQUENCE [LARGE SCALE GENOMIC DNA]</scope>
    <source>
        <strain evidence="1">IBCAS-2021</strain>
        <tissue evidence="1">Leaf</tissue>
    </source>
</reference>
<evidence type="ECO:0000313" key="2">
    <source>
        <dbReference type="Proteomes" id="UP000825729"/>
    </source>
</evidence>
<name>A0AAV7EUJ2_ARIFI</name>
<organism evidence="1 2">
    <name type="scientific">Aristolochia fimbriata</name>
    <name type="common">White veined hardy Dutchman's pipe vine</name>
    <dbReference type="NCBI Taxonomy" id="158543"/>
    <lineage>
        <taxon>Eukaryota</taxon>
        <taxon>Viridiplantae</taxon>
        <taxon>Streptophyta</taxon>
        <taxon>Embryophyta</taxon>
        <taxon>Tracheophyta</taxon>
        <taxon>Spermatophyta</taxon>
        <taxon>Magnoliopsida</taxon>
        <taxon>Magnoliidae</taxon>
        <taxon>Piperales</taxon>
        <taxon>Aristolochiaceae</taxon>
        <taxon>Aristolochia</taxon>
    </lineage>
</organism>
<keyword evidence="2" id="KW-1185">Reference proteome</keyword>
<comment type="caution">
    <text evidence="1">The sequence shown here is derived from an EMBL/GenBank/DDBJ whole genome shotgun (WGS) entry which is preliminary data.</text>
</comment>